<comment type="caution">
    <text evidence="1">The sequence shown here is derived from an EMBL/GenBank/DDBJ whole genome shotgun (WGS) entry which is preliminary data.</text>
</comment>
<protein>
    <submittedName>
        <fullName evidence="1">Uncharacterized protein</fullName>
    </submittedName>
</protein>
<evidence type="ECO:0000313" key="1">
    <source>
        <dbReference type="EMBL" id="MFB9730830.1"/>
    </source>
</evidence>
<accession>A0ABV5UZA2</accession>
<evidence type="ECO:0000313" key="2">
    <source>
        <dbReference type="Proteomes" id="UP001589613"/>
    </source>
</evidence>
<name>A0ABV5UZA2_9MICO</name>
<keyword evidence="2" id="KW-1185">Reference proteome</keyword>
<sequence>MSPATSRYAVAPPAPGALGTDVDPRELLRYLDALITWKDQRKIELDALDRAAMDLSDPQDRAAVTPDVTLSMTLWQAVSNRLGLILATWDSGRVGEGERRRITTLVWGSLEQPGQRAGGQSLAVSLPEACRLSDSLASSLRMRLRLDGADPTVTDRLHDLRQQVERIADQVALVPESRRASAQQAYEALDRRLEDVTGRARRGGDVGGFLGPLEVEAATTERDLIVAASQRASARVDHARASQLVAELTARGEAVRTLAERARALVAPAPTLGVPDVAQLGPVPGDPEELTAYLTRLERVDRALTVAQQAYAAALERREDLAGRAGRVHAALADDEQGAAASAGLAEQAQALLARTPTDLTRLEAMVQAQETLARTMGVQP</sequence>
<organism evidence="1 2">
    <name type="scientific">Ornithinimicrobium kibberense</name>
    <dbReference type="NCBI Taxonomy" id="282060"/>
    <lineage>
        <taxon>Bacteria</taxon>
        <taxon>Bacillati</taxon>
        <taxon>Actinomycetota</taxon>
        <taxon>Actinomycetes</taxon>
        <taxon>Micrococcales</taxon>
        <taxon>Ornithinimicrobiaceae</taxon>
        <taxon>Ornithinimicrobium</taxon>
    </lineage>
</organism>
<gene>
    <name evidence="1" type="ORF">ACFFN0_02100</name>
</gene>
<dbReference type="RefSeq" id="WP_141339353.1">
    <property type="nucleotide sequence ID" value="NZ_JBHMAX010000005.1"/>
</dbReference>
<reference evidence="1 2" key="1">
    <citation type="submission" date="2024-09" db="EMBL/GenBank/DDBJ databases">
        <authorList>
            <person name="Sun Q."/>
            <person name="Mori K."/>
        </authorList>
    </citation>
    <scope>NUCLEOTIDE SEQUENCE [LARGE SCALE GENOMIC DNA]</scope>
    <source>
        <strain evidence="1 2">JCM 12763</strain>
    </source>
</reference>
<proteinExistence type="predicted"/>
<dbReference type="EMBL" id="JBHMAX010000005">
    <property type="protein sequence ID" value="MFB9730830.1"/>
    <property type="molecule type" value="Genomic_DNA"/>
</dbReference>
<dbReference type="Proteomes" id="UP001589613">
    <property type="component" value="Unassembled WGS sequence"/>
</dbReference>